<dbReference type="Proteomes" id="UP001500101">
    <property type="component" value="Unassembled WGS sequence"/>
</dbReference>
<reference evidence="8" key="1">
    <citation type="journal article" date="2019" name="Int. J. Syst. Evol. Microbiol.">
        <title>The Global Catalogue of Microorganisms (GCM) 10K type strain sequencing project: providing services to taxonomists for standard genome sequencing and annotation.</title>
        <authorList>
            <consortium name="The Broad Institute Genomics Platform"/>
            <consortium name="The Broad Institute Genome Sequencing Center for Infectious Disease"/>
            <person name="Wu L."/>
            <person name="Ma J."/>
        </authorList>
    </citation>
    <scope>NUCLEOTIDE SEQUENCE [LARGE SCALE GENOMIC DNA]</scope>
    <source>
        <strain evidence="8">JCM 16704</strain>
    </source>
</reference>
<evidence type="ECO:0000259" key="6">
    <source>
        <dbReference type="Pfam" id="PF16889"/>
    </source>
</evidence>
<feature type="domain" description="Heparinase II/III-like C-terminal" evidence="5">
    <location>
        <begin position="308"/>
        <end position="525"/>
    </location>
</feature>
<keyword evidence="8" id="KW-1185">Reference proteome</keyword>
<evidence type="ECO:0000313" key="7">
    <source>
        <dbReference type="EMBL" id="GAA4146782.1"/>
    </source>
</evidence>
<dbReference type="Pfam" id="PF16889">
    <property type="entry name" value="Hepar_II_III_N"/>
    <property type="match status" value="1"/>
</dbReference>
<gene>
    <name evidence="7" type="ORF">GCM10022216_32110</name>
</gene>
<evidence type="ECO:0000256" key="4">
    <source>
        <dbReference type="ARBA" id="ARBA00023239"/>
    </source>
</evidence>
<keyword evidence="4" id="KW-0456">Lyase</keyword>
<dbReference type="Pfam" id="PF07940">
    <property type="entry name" value="Hepar_II_III_C"/>
    <property type="match status" value="1"/>
</dbReference>
<dbReference type="InterPro" id="IPR008929">
    <property type="entry name" value="Chondroitin_lyas"/>
</dbReference>
<feature type="domain" description="Heparin-sulfate lyase N-terminal" evidence="6">
    <location>
        <begin position="153"/>
        <end position="284"/>
    </location>
</feature>
<dbReference type="Gene3D" id="2.70.98.70">
    <property type="match status" value="1"/>
</dbReference>
<comment type="subcellular location">
    <subcellularLocation>
        <location evidence="1">Periplasm</location>
    </subcellularLocation>
</comment>
<dbReference type="EMBL" id="BAAAZI010000012">
    <property type="protein sequence ID" value="GAA4146782.1"/>
    <property type="molecule type" value="Genomic_DNA"/>
</dbReference>
<evidence type="ECO:0000256" key="3">
    <source>
        <dbReference type="ARBA" id="ARBA00022764"/>
    </source>
</evidence>
<dbReference type="PANTHER" id="PTHR39210:SF1">
    <property type="entry name" value="HEPARIN-SULFATE LYASE"/>
    <property type="match status" value="1"/>
</dbReference>
<protein>
    <recommendedName>
        <fullName evidence="9">Heparinase II/III-like protein</fullName>
    </recommendedName>
</protein>
<dbReference type="RefSeq" id="WP_344675809.1">
    <property type="nucleotide sequence ID" value="NZ_BAAAZI010000012.1"/>
</dbReference>
<accession>A0ABP7Z3Q9</accession>
<comment type="caution">
    <text evidence="7">The sequence shown here is derived from an EMBL/GenBank/DDBJ whole genome shotgun (WGS) entry which is preliminary data.</text>
</comment>
<keyword evidence="3" id="KW-0574">Periplasm</keyword>
<evidence type="ECO:0000256" key="2">
    <source>
        <dbReference type="ARBA" id="ARBA00022729"/>
    </source>
</evidence>
<evidence type="ECO:0000313" key="8">
    <source>
        <dbReference type="Proteomes" id="UP001500101"/>
    </source>
</evidence>
<dbReference type="Gene3D" id="1.50.10.100">
    <property type="entry name" value="Chondroitin AC/alginate lyase"/>
    <property type="match status" value="1"/>
</dbReference>
<evidence type="ECO:0008006" key="9">
    <source>
        <dbReference type="Google" id="ProtNLM"/>
    </source>
</evidence>
<organism evidence="7 8">
    <name type="scientific">Sphingobacterium kyonggiense</name>
    <dbReference type="NCBI Taxonomy" id="714075"/>
    <lineage>
        <taxon>Bacteria</taxon>
        <taxon>Pseudomonadati</taxon>
        <taxon>Bacteroidota</taxon>
        <taxon>Sphingobacteriia</taxon>
        <taxon>Sphingobacteriales</taxon>
        <taxon>Sphingobacteriaceae</taxon>
        <taxon>Sphingobacterium</taxon>
    </lineage>
</organism>
<sequence>MRKLLIILNTLKFLKLSQYYFQILYRLKKRRYLKGDQKVLINIDNSIRFKNSIRRAKNYFGDNKFRFLNLSKSFNENIDWNFNGFGKLWNYNLEYFDYLFQEEVTVEDKLDLINNFYIFSIKNKRPLEPYPISLRAINIIKFSIENKIENTDFFNYLVEELAFLHNNYEKHLLGNHLLENAFCMFLAGNFFNKKEWVLKAKKILIAELNEQILNDGGHFELSPMYHNIIFYRILELVDWYGGSKDFQIDFDSFLRNKASKMMSWIKQVSFDNYIIPLFNDAAHGVAYEVRDLLSYSKSIGIEDVSYELTDSGYRTYKTKTYEIKIDVGQIGARYQPGHAHADALSFQLMSFDKPIFVEYGTSTYNIGRQRDLERSTSSHNTVVVNNKNQSEVWGGFRVGNRAKVDLLRDESYNLQASHNGYKKFGITHVRNFSFNEEEFIITDEILGNASSSIAYFHIAEGKEILLDKGEVKIFDRGQLIITIAFKNYQNIRIENYSYAEEFNLYKTAQKILTEFKGNLETSIRFY</sequence>
<evidence type="ECO:0000256" key="1">
    <source>
        <dbReference type="ARBA" id="ARBA00004418"/>
    </source>
</evidence>
<evidence type="ECO:0000259" key="5">
    <source>
        <dbReference type="Pfam" id="PF07940"/>
    </source>
</evidence>
<dbReference type="PANTHER" id="PTHR39210">
    <property type="entry name" value="HEPARIN-SULFATE LYASE"/>
    <property type="match status" value="1"/>
</dbReference>
<proteinExistence type="predicted"/>
<keyword evidence="2" id="KW-0732">Signal</keyword>
<name>A0ABP7Z3Q9_9SPHI</name>
<dbReference type="InterPro" id="IPR012480">
    <property type="entry name" value="Hepar_II_III_C"/>
</dbReference>
<dbReference type="InterPro" id="IPR031680">
    <property type="entry name" value="Hepar_II_III_N"/>
</dbReference>
<dbReference type="SUPFAM" id="SSF48230">
    <property type="entry name" value="Chondroitin AC/alginate lyase"/>
    <property type="match status" value="1"/>
</dbReference>